<proteinExistence type="predicted"/>
<evidence type="ECO:0000313" key="6">
    <source>
        <dbReference type="Proteomes" id="UP000434604"/>
    </source>
</evidence>
<accession>A0A415HZX9</accession>
<dbReference type="Proteomes" id="UP000284417">
    <property type="component" value="Unassembled WGS sequence"/>
</dbReference>
<reference evidence="3" key="3">
    <citation type="submission" date="2023-08" db="EMBL/GenBank/DDBJ databases">
        <title>Mucin Metabolism Genes Underlie the Key Renovations of Bacteroides xylanisolvens Genomes in Captive Great Apes.</title>
        <authorList>
            <person name="Nishida A.H."/>
        </authorList>
    </citation>
    <scope>NUCLEOTIDE SEQUENCE</scope>
    <source>
        <strain evidence="3">P13.H9</strain>
    </source>
</reference>
<dbReference type="AlphaFoldDB" id="A0A415HZX9"/>
<reference evidence="4 5" key="1">
    <citation type="submission" date="2018-08" db="EMBL/GenBank/DDBJ databases">
        <title>A genome reference for cultivated species of the human gut microbiota.</title>
        <authorList>
            <person name="Zou Y."/>
            <person name="Xue W."/>
            <person name="Luo G."/>
        </authorList>
    </citation>
    <scope>NUCLEOTIDE SEQUENCE [LARGE SCALE GENOMIC DNA]</scope>
    <source>
        <strain evidence="4 5">AF39-6AC</strain>
    </source>
</reference>
<protein>
    <submittedName>
        <fullName evidence="4">Uncharacterized protein</fullName>
    </submittedName>
</protein>
<keyword evidence="1" id="KW-0732">Signal</keyword>
<dbReference type="EMBL" id="JAIWYE010000019">
    <property type="protein sequence ID" value="MCA4704018.1"/>
    <property type="molecule type" value="Genomic_DNA"/>
</dbReference>
<organism evidence="4 5">
    <name type="scientific">Bacteroides xylanisolvens</name>
    <dbReference type="NCBI Taxonomy" id="371601"/>
    <lineage>
        <taxon>Bacteria</taxon>
        <taxon>Pseudomonadati</taxon>
        <taxon>Bacteroidota</taxon>
        <taxon>Bacteroidia</taxon>
        <taxon>Bacteroidales</taxon>
        <taxon>Bacteroidaceae</taxon>
        <taxon>Bacteroides</taxon>
    </lineage>
</organism>
<sequence>MKKIYLIMLTVLLAGASMNAETHTTVKPESTINNSLNEDWTFNGNLNVKAGLLPLSNGSATVTATPNGNTISLSISGLTILEIPIDLTMTDLTYDGIKIPKGTKSTAMGYPVTFTQDCYINANSCQGIYLRITGTPSGTITAVFN</sequence>
<evidence type="ECO:0000256" key="1">
    <source>
        <dbReference type="SAM" id="SignalP"/>
    </source>
</evidence>
<dbReference type="Proteomes" id="UP000434604">
    <property type="component" value="Unassembled WGS sequence"/>
</dbReference>
<gene>
    <name evidence="4" type="ORF">DW042_02380</name>
    <name evidence="2" type="ORF">GA398_06855</name>
    <name evidence="3" type="ORF">LD004_10345</name>
</gene>
<dbReference type="RefSeq" id="WP_049703462.1">
    <property type="nucleotide sequence ID" value="NZ_AP031409.1"/>
</dbReference>
<evidence type="ECO:0000313" key="5">
    <source>
        <dbReference type="Proteomes" id="UP000284417"/>
    </source>
</evidence>
<evidence type="ECO:0000313" key="2">
    <source>
        <dbReference type="EMBL" id="KAB6148576.1"/>
    </source>
</evidence>
<feature type="signal peptide" evidence="1">
    <location>
        <begin position="1"/>
        <end position="20"/>
    </location>
</feature>
<comment type="caution">
    <text evidence="4">The sequence shown here is derived from an EMBL/GenBank/DDBJ whole genome shotgun (WGS) entry which is preliminary data.</text>
</comment>
<dbReference type="EMBL" id="QROC01000003">
    <property type="protein sequence ID" value="RHL00932.1"/>
    <property type="molecule type" value="Genomic_DNA"/>
</dbReference>
<name>A0A415HZX9_9BACE</name>
<dbReference type="Proteomes" id="UP001198461">
    <property type="component" value="Unassembled WGS sequence"/>
</dbReference>
<feature type="chain" id="PRO_5042714518" evidence="1">
    <location>
        <begin position="21"/>
        <end position="145"/>
    </location>
</feature>
<evidence type="ECO:0000313" key="3">
    <source>
        <dbReference type="EMBL" id="MCA4704018.1"/>
    </source>
</evidence>
<dbReference type="EMBL" id="WDED01000008">
    <property type="protein sequence ID" value="KAB6148576.1"/>
    <property type="molecule type" value="Genomic_DNA"/>
</dbReference>
<evidence type="ECO:0000313" key="4">
    <source>
        <dbReference type="EMBL" id="RHL00932.1"/>
    </source>
</evidence>
<reference evidence="2 6" key="2">
    <citation type="journal article" date="2019" name="Nat. Med.">
        <title>A library of human gut bacterial isolates paired with longitudinal multiomics data enables mechanistic microbiome research.</title>
        <authorList>
            <person name="Poyet M."/>
            <person name="Groussin M."/>
            <person name="Gibbons S.M."/>
            <person name="Avila-Pacheco J."/>
            <person name="Jiang X."/>
            <person name="Kearney S.M."/>
            <person name="Perrotta A.R."/>
            <person name="Berdy B."/>
            <person name="Zhao S."/>
            <person name="Lieberman T.D."/>
            <person name="Swanson P.K."/>
            <person name="Smith M."/>
            <person name="Roesemann S."/>
            <person name="Alexander J.E."/>
            <person name="Rich S.A."/>
            <person name="Livny J."/>
            <person name="Vlamakis H."/>
            <person name="Clish C."/>
            <person name="Bullock K."/>
            <person name="Deik A."/>
            <person name="Scott J."/>
            <person name="Pierce K.A."/>
            <person name="Xavier R.J."/>
            <person name="Alm E.J."/>
        </authorList>
    </citation>
    <scope>NUCLEOTIDE SEQUENCE [LARGE SCALE GENOMIC DNA]</scope>
    <source>
        <strain evidence="2 6">BIOML-A58</strain>
    </source>
</reference>